<dbReference type="InterPro" id="IPR019684">
    <property type="entry name" value="HofP"/>
</dbReference>
<keyword evidence="3" id="KW-1185">Reference proteome</keyword>
<dbReference type="Proteomes" id="UP000237673">
    <property type="component" value="Chromosome"/>
</dbReference>
<evidence type="ECO:0000313" key="2">
    <source>
        <dbReference type="EMBL" id="AUY23781.1"/>
    </source>
</evidence>
<dbReference type="EMBL" id="CP026378">
    <property type="protein sequence ID" value="AUY23781.1"/>
    <property type="molecule type" value="Genomic_DNA"/>
</dbReference>
<protein>
    <recommendedName>
        <fullName evidence="4">DUF2531 family protein</fullName>
    </recommendedName>
</protein>
<evidence type="ECO:0000256" key="1">
    <source>
        <dbReference type="SAM" id="SignalP"/>
    </source>
</evidence>
<feature type="chain" id="PRO_5045036349" description="DUF2531 family protein" evidence="1">
    <location>
        <begin position="33"/>
        <end position="120"/>
    </location>
</feature>
<reference evidence="2 3" key="1">
    <citation type="submission" date="2018-01" db="EMBL/GenBank/DDBJ databases">
        <title>Complete and assembled Genome of Pantoea calida DSM22759T.</title>
        <authorList>
            <person name="Stevens M.J.A."/>
            <person name="Zurfluh K."/>
            <person name="Stephan R."/>
        </authorList>
    </citation>
    <scope>NUCLEOTIDE SEQUENCE [LARGE SCALE GENOMIC DNA]</scope>
    <source>
        <strain evidence="2 3">DSM 22759</strain>
    </source>
</reference>
<keyword evidence="1" id="KW-0732">Signal</keyword>
<evidence type="ECO:0008006" key="4">
    <source>
        <dbReference type="Google" id="ProtNLM"/>
    </source>
</evidence>
<name>A0ABN5H5C2_9GAMM</name>
<dbReference type="Pfam" id="PF10748">
    <property type="entry name" value="HofP"/>
    <property type="match status" value="1"/>
</dbReference>
<feature type="signal peptide" evidence="1">
    <location>
        <begin position="1"/>
        <end position="32"/>
    </location>
</feature>
<gene>
    <name evidence="2" type="ORF">C2E16_01880</name>
</gene>
<dbReference type="PROSITE" id="PS51257">
    <property type="entry name" value="PROKAR_LIPOPROTEIN"/>
    <property type="match status" value="1"/>
</dbReference>
<accession>A0ABN5H5C2</accession>
<sequence>MRGCKRLFTWRLMMKFLGISGLLLSCALNAAARDPFAAPPPLCVSSAEPLAQWRLLGMVGRDKRYIGWLRSTQGEVVPVAHGSPSPFTGWRIEELTPFRLTLSASSGCVPQRITLQIEGK</sequence>
<proteinExistence type="predicted"/>
<organism evidence="2 3">
    <name type="scientific">Mixta calida</name>
    <dbReference type="NCBI Taxonomy" id="665913"/>
    <lineage>
        <taxon>Bacteria</taxon>
        <taxon>Pseudomonadati</taxon>
        <taxon>Pseudomonadota</taxon>
        <taxon>Gammaproteobacteria</taxon>
        <taxon>Enterobacterales</taxon>
        <taxon>Erwiniaceae</taxon>
        <taxon>Mixta</taxon>
    </lineage>
</organism>
<evidence type="ECO:0000313" key="3">
    <source>
        <dbReference type="Proteomes" id="UP000237673"/>
    </source>
</evidence>